<evidence type="ECO:0000256" key="16">
    <source>
        <dbReference type="SAM" id="SignalP"/>
    </source>
</evidence>
<dbReference type="GO" id="GO:0061844">
    <property type="term" value="P:antimicrobial humoral immune response mediated by antimicrobial peptide"/>
    <property type="evidence" value="ECO:0007669"/>
    <property type="project" value="TreeGrafter"/>
</dbReference>
<evidence type="ECO:0000256" key="2">
    <source>
        <dbReference type="ARBA" id="ARBA00010868"/>
    </source>
</evidence>
<feature type="transmembrane region" description="Helical" evidence="15">
    <location>
        <begin position="377"/>
        <end position="397"/>
    </location>
</feature>
<evidence type="ECO:0000256" key="3">
    <source>
        <dbReference type="ARBA" id="ARBA00022500"/>
    </source>
</evidence>
<comment type="function">
    <text evidence="13">Chemokine, which displays chemotactic activity for T lymphocytes, preferentially Th2 cells, but not monocytes or granulocytes. Therefore plays an important role in a wide range of inflammatory and immunological processes. Acts by binding to CCR4 at T-cell surface. Mediates GM-CSF/CSF2-driven pain and inflammation. In the brain, required to maintain the typical, highly branched morphology of hippocampal microglia under homeostatic conditions. May be important for the appropriate adaptation of microglial morphology and synaptic plasticity to acute lipopolysaccharide (LPS)-induced neuroinflammation. Plays a role in wound healing, mainly by inducing fibroblast migration into the wound.</text>
</comment>
<evidence type="ECO:0000256" key="14">
    <source>
        <dbReference type="SAM" id="MobiDB-lite"/>
    </source>
</evidence>
<proteinExistence type="inferred from homology"/>
<keyword evidence="15" id="KW-0472">Membrane</keyword>
<evidence type="ECO:0000256" key="6">
    <source>
        <dbReference type="ARBA" id="ARBA00022729"/>
    </source>
</evidence>
<dbReference type="GO" id="GO:0070098">
    <property type="term" value="P:chemokine-mediated signaling pathway"/>
    <property type="evidence" value="ECO:0007669"/>
    <property type="project" value="TreeGrafter"/>
</dbReference>
<dbReference type="PRINTS" id="PR01721">
    <property type="entry name" value="FRACTALKINE"/>
</dbReference>
<dbReference type="KEGG" id="elk:111157376"/>
<protein>
    <recommendedName>
        <fullName evidence="9">C-C motif chemokine 17</fullName>
    </recommendedName>
    <alternativeName>
        <fullName evidence="12">CC chemokine TARC</fullName>
    </alternativeName>
    <alternativeName>
        <fullName evidence="10">Small-inducible cytokine A17</fullName>
    </alternativeName>
    <alternativeName>
        <fullName evidence="11">Thymus and activation-regulated chemokine</fullName>
    </alternativeName>
</protein>
<dbReference type="GO" id="GO:0005615">
    <property type="term" value="C:extracellular space"/>
    <property type="evidence" value="ECO:0007669"/>
    <property type="project" value="UniProtKB-KW"/>
</dbReference>
<organism evidence="18 19">
    <name type="scientific">Enhydra lutris kenyoni</name>
    <name type="common">northern sea otter</name>
    <dbReference type="NCBI Taxonomy" id="391180"/>
    <lineage>
        <taxon>Eukaryota</taxon>
        <taxon>Metazoa</taxon>
        <taxon>Chordata</taxon>
        <taxon>Craniata</taxon>
        <taxon>Vertebrata</taxon>
        <taxon>Euteleostomi</taxon>
        <taxon>Mammalia</taxon>
        <taxon>Eutheria</taxon>
        <taxon>Laurasiatheria</taxon>
        <taxon>Carnivora</taxon>
        <taxon>Caniformia</taxon>
        <taxon>Musteloidea</taxon>
        <taxon>Mustelidae</taxon>
        <taxon>Lutrinae</taxon>
        <taxon>Enhydra</taxon>
    </lineage>
</organism>
<comment type="subcellular location">
    <subcellularLocation>
        <location evidence="1">Secreted</location>
    </subcellularLocation>
</comment>
<evidence type="ECO:0000256" key="12">
    <source>
        <dbReference type="ARBA" id="ARBA00043202"/>
    </source>
</evidence>
<dbReference type="GO" id="GO:0030335">
    <property type="term" value="P:positive regulation of cell migration"/>
    <property type="evidence" value="ECO:0007669"/>
    <property type="project" value="TreeGrafter"/>
</dbReference>
<dbReference type="GO" id="GO:0048020">
    <property type="term" value="F:CCR chemokine receptor binding"/>
    <property type="evidence" value="ECO:0007669"/>
    <property type="project" value="TreeGrafter"/>
</dbReference>
<evidence type="ECO:0000256" key="13">
    <source>
        <dbReference type="ARBA" id="ARBA00046039"/>
    </source>
</evidence>
<feature type="chain" id="PRO_5016056708" description="C-C motif chemokine 17" evidence="16">
    <location>
        <begin position="25"/>
        <end position="432"/>
    </location>
</feature>
<reference evidence="19" key="1">
    <citation type="submission" date="2025-08" db="UniProtKB">
        <authorList>
            <consortium name="RefSeq"/>
        </authorList>
    </citation>
    <scope>IDENTIFICATION</scope>
    <source>
        <tissue evidence="19">Blood</tissue>
    </source>
</reference>
<evidence type="ECO:0000259" key="17">
    <source>
        <dbReference type="SMART" id="SM00199"/>
    </source>
</evidence>
<dbReference type="Pfam" id="PF00048">
    <property type="entry name" value="IL8"/>
    <property type="match status" value="1"/>
</dbReference>
<feature type="region of interest" description="Disordered" evidence="14">
    <location>
        <begin position="322"/>
        <end position="343"/>
    </location>
</feature>
<dbReference type="GO" id="GO:0048245">
    <property type="term" value="P:eosinophil chemotaxis"/>
    <property type="evidence" value="ECO:0007669"/>
    <property type="project" value="TreeGrafter"/>
</dbReference>
<evidence type="ECO:0000256" key="9">
    <source>
        <dbReference type="ARBA" id="ARBA00040695"/>
    </source>
</evidence>
<feature type="domain" description="Chemokine interleukin-8-like" evidence="17">
    <location>
        <begin position="29"/>
        <end position="89"/>
    </location>
</feature>
<accession>A0A2Y9KLD5</accession>
<dbReference type="Proteomes" id="UP000248482">
    <property type="component" value="Unplaced"/>
</dbReference>
<dbReference type="GO" id="GO:0006954">
    <property type="term" value="P:inflammatory response"/>
    <property type="evidence" value="ECO:0007669"/>
    <property type="project" value="UniProtKB-KW"/>
</dbReference>
<dbReference type="AlphaFoldDB" id="A0A2Y9KLD5"/>
<dbReference type="FunFam" id="2.40.50.40:FF:000012">
    <property type="entry name" value="C-C motif chemokine"/>
    <property type="match status" value="1"/>
</dbReference>
<feature type="region of interest" description="Disordered" evidence="14">
    <location>
        <begin position="101"/>
        <end position="178"/>
    </location>
</feature>
<dbReference type="PANTHER" id="PTHR12015">
    <property type="entry name" value="SMALL INDUCIBLE CYTOKINE A"/>
    <property type="match status" value="1"/>
</dbReference>
<evidence type="ECO:0000256" key="4">
    <source>
        <dbReference type="ARBA" id="ARBA00022514"/>
    </source>
</evidence>
<keyword evidence="6 16" id="KW-0732">Signal</keyword>
<evidence type="ECO:0000256" key="1">
    <source>
        <dbReference type="ARBA" id="ARBA00004613"/>
    </source>
</evidence>
<evidence type="ECO:0000256" key="7">
    <source>
        <dbReference type="ARBA" id="ARBA00023157"/>
    </source>
</evidence>
<dbReference type="SUPFAM" id="SSF54117">
    <property type="entry name" value="Interleukin 8-like chemokines"/>
    <property type="match status" value="1"/>
</dbReference>
<dbReference type="InterPro" id="IPR039809">
    <property type="entry name" value="Chemokine_b/g/d"/>
</dbReference>
<keyword evidence="5" id="KW-0964">Secreted</keyword>
<keyword evidence="15" id="KW-1133">Transmembrane helix</keyword>
<gene>
    <name evidence="19" type="primary">LOC111157376</name>
</gene>
<feature type="signal peptide" evidence="16">
    <location>
        <begin position="1"/>
        <end position="24"/>
    </location>
</feature>
<keyword evidence="7" id="KW-1015">Disulfide bond</keyword>
<evidence type="ECO:0000256" key="5">
    <source>
        <dbReference type="ARBA" id="ARBA00022525"/>
    </source>
</evidence>
<dbReference type="InterPro" id="IPR036048">
    <property type="entry name" value="Interleukin_8-like_sf"/>
</dbReference>
<keyword evidence="4" id="KW-0202">Cytokine</keyword>
<dbReference type="RefSeq" id="XP_022374446.1">
    <property type="nucleotide sequence ID" value="XM_022518738.1"/>
</dbReference>
<sequence length="432" mass="45549">MAPPPLSWLLRLAALCHLTMLLAGQHHGVKKCNVTCNKMTSEIPVALLDHYQRNQESCGKPAIILRTKKNRIFCADPEAEWVRRAITHLDRQTSVPIRDGGRFAMQIGGGETRTTTATVGMDSPAVTEPKATQENSGQETQSASGTSPELPAGVADSWGTRFPSTPKAPDGGAPAGSQKTEFFNAVALTTATSWQSSAAYKPGSGLWTEGKASEALPTQTSPTQASPTPAPSTQAPSTQTPSTQAPPTQAPSTQTLLTQALSAHVPTVSHRASEDSVGPESQPAWITGDDPTPENPLEPEEMGPISAQTDDFGGPEGTPRFSTVPVSSQGVPSREPVASGSWTPKAEEPIHATMDPQRLGVLITPVPDSQAATRRQAVGLLAFLGLLFCLGVAMFAYQSLQGCPRKLAGDMVEGLRYVPRSCGSNSYVLVPV</sequence>
<feature type="region of interest" description="Disordered" evidence="14">
    <location>
        <begin position="198"/>
        <end position="297"/>
    </location>
</feature>
<dbReference type="STRING" id="391180.A0A2Y9KLD5"/>
<evidence type="ECO:0000256" key="10">
    <source>
        <dbReference type="ARBA" id="ARBA00042201"/>
    </source>
</evidence>
<dbReference type="GO" id="GO:0008009">
    <property type="term" value="F:chemokine activity"/>
    <property type="evidence" value="ECO:0007669"/>
    <property type="project" value="InterPro"/>
</dbReference>
<keyword evidence="18" id="KW-1185">Reference proteome</keyword>
<dbReference type="SMART" id="SM00199">
    <property type="entry name" value="SCY"/>
    <property type="match status" value="1"/>
</dbReference>
<keyword evidence="3" id="KW-0145">Chemotaxis</keyword>
<dbReference type="GeneID" id="111157376"/>
<keyword evidence="15" id="KW-0812">Transmembrane</keyword>
<feature type="compositionally biased region" description="Low complexity" evidence="14">
    <location>
        <begin position="216"/>
        <end position="263"/>
    </location>
</feature>
<keyword evidence="8" id="KW-0395">Inflammatory response</keyword>
<feature type="compositionally biased region" description="Polar residues" evidence="14">
    <location>
        <begin position="130"/>
        <end position="147"/>
    </location>
</feature>
<evidence type="ECO:0000313" key="19">
    <source>
        <dbReference type="RefSeq" id="XP_022374446.1"/>
    </source>
</evidence>
<name>A0A2Y9KLD5_ENHLU</name>
<dbReference type="PANTHER" id="PTHR12015:SF92">
    <property type="entry name" value="FRACTALKINE"/>
    <property type="match status" value="1"/>
</dbReference>
<evidence type="ECO:0000313" key="18">
    <source>
        <dbReference type="Proteomes" id="UP000248482"/>
    </source>
</evidence>
<evidence type="ECO:0000256" key="11">
    <source>
        <dbReference type="ARBA" id="ARBA00042282"/>
    </source>
</evidence>
<dbReference type="OrthoDB" id="9447832at2759"/>
<dbReference type="Gene3D" id="2.40.50.40">
    <property type="match status" value="1"/>
</dbReference>
<feature type="compositionally biased region" description="Polar residues" evidence="14">
    <location>
        <begin position="322"/>
        <end position="331"/>
    </location>
</feature>
<comment type="similarity">
    <text evidence="2">Belongs to the intercrine beta (chemokine CC) family.</text>
</comment>
<evidence type="ECO:0000256" key="15">
    <source>
        <dbReference type="SAM" id="Phobius"/>
    </source>
</evidence>
<dbReference type="InterPro" id="IPR001811">
    <property type="entry name" value="Chemokine_IL8-like_dom"/>
</dbReference>
<evidence type="ECO:0000256" key="8">
    <source>
        <dbReference type="ARBA" id="ARBA00023198"/>
    </source>
</evidence>